<keyword evidence="2" id="KW-1185">Reference proteome</keyword>
<organism evidence="1 2">
    <name type="scientific">Apis cerana cerana</name>
    <name type="common">Oriental honeybee</name>
    <dbReference type="NCBI Taxonomy" id="94128"/>
    <lineage>
        <taxon>Eukaryota</taxon>
        <taxon>Metazoa</taxon>
        <taxon>Ecdysozoa</taxon>
        <taxon>Arthropoda</taxon>
        <taxon>Hexapoda</taxon>
        <taxon>Insecta</taxon>
        <taxon>Pterygota</taxon>
        <taxon>Neoptera</taxon>
        <taxon>Endopterygota</taxon>
        <taxon>Hymenoptera</taxon>
        <taxon>Apocrita</taxon>
        <taxon>Aculeata</taxon>
        <taxon>Apoidea</taxon>
        <taxon>Anthophila</taxon>
        <taxon>Apidae</taxon>
        <taxon>Apis</taxon>
    </lineage>
</organism>
<reference evidence="1 2" key="1">
    <citation type="submission" date="2014-07" db="EMBL/GenBank/DDBJ databases">
        <title>Genomic and transcriptomic analysis on Apis cerana provide comprehensive insights into honey bee biology.</title>
        <authorList>
            <person name="Diao Q."/>
            <person name="Sun L."/>
            <person name="Zheng H."/>
            <person name="Zheng H."/>
            <person name="Xu S."/>
            <person name="Wang S."/>
            <person name="Zeng Z."/>
            <person name="Hu F."/>
            <person name="Su S."/>
            <person name="Wu J."/>
        </authorList>
    </citation>
    <scope>NUCLEOTIDE SEQUENCE [LARGE SCALE GENOMIC DNA]</scope>
    <source>
        <tissue evidence="1">Pupae without intestine</tissue>
    </source>
</reference>
<dbReference type="Proteomes" id="UP000242457">
    <property type="component" value="Unassembled WGS sequence"/>
</dbReference>
<dbReference type="AlphaFoldDB" id="A0A2A3EDP7"/>
<dbReference type="EMBL" id="KZ288282">
    <property type="protein sequence ID" value="PBC29604.1"/>
    <property type="molecule type" value="Genomic_DNA"/>
</dbReference>
<evidence type="ECO:0000313" key="1">
    <source>
        <dbReference type="EMBL" id="PBC29604.1"/>
    </source>
</evidence>
<name>A0A2A3EDP7_APICC</name>
<gene>
    <name evidence="1" type="ORF">APICC_08150</name>
</gene>
<protein>
    <submittedName>
        <fullName evidence="1">Uncharacterized protein</fullName>
    </submittedName>
</protein>
<accession>A0A2A3EDP7</accession>
<proteinExistence type="predicted"/>
<evidence type="ECO:0000313" key="2">
    <source>
        <dbReference type="Proteomes" id="UP000242457"/>
    </source>
</evidence>
<dbReference type="OrthoDB" id="6782743at2759"/>
<sequence length="155" mass="18305">MYHSYIHILAKGCPKIHARFEFCAICAVFFQDIFDDWNNENAEDDHQLVSKISDTVEIELKSLLNETKTQAINQREQSYNQINYFIRKDSMTADSSGLLKMERYTKEQRIFIVEQYFKNNKSSEMIVKKQMHPQCVTILEVSSDYSSSKMRLVRQ</sequence>